<protein>
    <submittedName>
        <fullName evidence="1">Uncharacterized protein</fullName>
    </submittedName>
</protein>
<dbReference type="EMBL" id="AP022870">
    <property type="protein sequence ID" value="BCB75206.1"/>
    <property type="molecule type" value="Genomic_DNA"/>
</dbReference>
<accession>A0A6F8XN12</accession>
<name>A0A6F8XN12_9ACTN</name>
<dbReference type="KEGG" id="pfla:Pflav_016160"/>
<dbReference type="AlphaFoldDB" id="A0A6F8XN12"/>
<proteinExistence type="predicted"/>
<evidence type="ECO:0000313" key="1">
    <source>
        <dbReference type="EMBL" id="BCB75206.1"/>
    </source>
</evidence>
<gene>
    <name evidence="1" type="ORF">Pflav_016160</name>
</gene>
<reference evidence="1 2" key="2">
    <citation type="submission" date="2020-03" db="EMBL/GenBank/DDBJ databases">
        <authorList>
            <person name="Ichikawa N."/>
            <person name="Kimura A."/>
            <person name="Kitahashi Y."/>
            <person name="Uohara A."/>
        </authorList>
    </citation>
    <scope>NUCLEOTIDE SEQUENCE [LARGE SCALE GENOMIC DNA]</scope>
    <source>
        <strain evidence="1 2">NBRC 107702</strain>
    </source>
</reference>
<evidence type="ECO:0000313" key="2">
    <source>
        <dbReference type="Proteomes" id="UP000502508"/>
    </source>
</evidence>
<reference evidence="1 2" key="1">
    <citation type="submission" date="2020-03" db="EMBL/GenBank/DDBJ databases">
        <title>Whole genome shotgun sequence of Phytohabitans flavus NBRC 107702.</title>
        <authorList>
            <person name="Komaki H."/>
            <person name="Tamura T."/>
        </authorList>
    </citation>
    <scope>NUCLEOTIDE SEQUENCE [LARGE SCALE GENOMIC DNA]</scope>
    <source>
        <strain evidence="1 2">NBRC 107702</strain>
    </source>
</reference>
<keyword evidence="2" id="KW-1185">Reference proteome</keyword>
<organism evidence="1 2">
    <name type="scientific">Phytohabitans flavus</name>
    <dbReference type="NCBI Taxonomy" id="1076124"/>
    <lineage>
        <taxon>Bacteria</taxon>
        <taxon>Bacillati</taxon>
        <taxon>Actinomycetota</taxon>
        <taxon>Actinomycetes</taxon>
        <taxon>Micromonosporales</taxon>
        <taxon>Micromonosporaceae</taxon>
    </lineage>
</organism>
<sequence length="41" mass="4570">MVYIIKDLDLVVVMTTNTNDFTQDSFDGLSIIEHDVLPAAD</sequence>
<dbReference type="RefSeq" id="WP_269474470.1">
    <property type="nucleotide sequence ID" value="NZ_AP022870.1"/>
</dbReference>
<dbReference type="Proteomes" id="UP000502508">
    <property type="component" value="Chromosome"/>
</dbReference>